<evidence type="ECO:0000313" key="9">
    <source>
        <dbReference type="Proteomes" id="UP000219974"/>
    </source>
</evidence>
<dbReference type="Proteomes" id="UP000219860">
    <property type="component" value="Chromosome 13"/>
</dbReference>
<keyword evidence="1" id="KW-0472">Membrane</keyword>
<evidence type="ECO:0000256" key="1">
    <source>
        <dbReference type="SAM" id="Phobius"/>
    </source>
</evidence>
<dbReference type="Proteomes" id="UP000516480">
    <property type="component" value="Chromosome 13"/>
</dbReference>
<dbReference type="OMA" id="NKYRIRC"/>
<dbReference type="AlphaFoldDB" id="A0A113SMA9"/>
<evidence type="ECO:0000313" key="5">
    <source>
        <dbReference type="EMBL" id="SCM18362.1"/>
    </source>
</evidence>
<proteinExistence type="predicted"/>
<dbReference type="Proteomes" id="UP000219974">
    <property type="component" value="Chromosome 13"/>
</dbReference>
<dbReference type="EMBL" id="LT608149">
    <property type="protein sequence ID" value="SCL97164.1"/>
    <property type="molecule type" value="Genomic_DNA"/>
</dbReference>
<name>A0A113SMA9_PLABE</name>
<keyword evidence="1" id="KW-0812">Transmembrane</keyword>
<protein>
    <submittedName>
        <fullName evidence="2">Uncharacterized protein</fullName>
    </submittedName>
</protein>
<evidence type="ECO:0000313" key="8">
    <source>
        <dbReference type="Proteomes" id="UP000219860"/>
    </source>
</evidence>
<evidence type="ECO:0000313" key="4">
    <source>
        <dbReference type="EMBL" id="SCM16565.1"/>
    </source>
</evidence>
<organism evidence="2 7">
    <name type="scientific">Plasmodium berghei</name>
    <dbReference type="NCBI Taxonomy" id="5821"/>
    <lineage>
        <taxon>Eukaryota</taxon>
        <taxon>Sar</taxon>
        <taxon>Alveolata</taxon>
        <taxon>Apicomplexa</taxon>
        <taxon>Aconoidasida</taxon>
        <taxon>Haemosporida</taxon>
        <taxon>Plasmodiidae</taxon>
        <taxon>Plasmodium</taxon>
        <taxon>Plasmodium (Vinckeia)</taxon>
    </lineage>
</organism>
<evidence type="ECO:0000313" key="2">
    <source>
        <dbReference type="EMBL" id="CXI95543.1"/>
    </source>
</evidence>
<dbReference type="EMBL" id="LT608261">
    <property type="protein sequence ID" value="SCM16565.1"/>
    <property type="molecule type" value="Genomic_DNA"/>
</dbReference>
<accession>A0A113SMA9</accession>
<dbReference type="Proteomes" id="UP000069549">
    <property type="component" value="Chromosome 13"/>
</dbReference>
<evidence type="ECO:0000313" key="11">
    <source>
        <dbReference type="Proteomes" id="UP000516480"/>
    </source>
</evidence>
<evidence type="ECO:0000313" key="7">
    <source>
        <dbReference type="Proteomes" id="UP000069549"/>
    </source>
</evidence>
<reference evidence="2 7" key="1">
    <citation type="submission" date="2016-02" db="EMBL/GenBank/DDBJ databases">
        <authorList>
            <consortium name="Pathogen Informatics"/>
        </authorList>
    </citation>
    <scope>NUCLEOTIDE SEQUENCE [LARGE SCALE GENOMIC DNA]</scope>
    <source>
        <strain evidence="2 7">K173</strain>
        <strain evidence="3 11">NK65 ny</strain>
        <strain evidence="6 10">NK65e</strain>
        <strain evidence="4 8">SP11 Antwerpcl1</strain>
        <strain evidence="5 9">SP11 RLL</strain>
    </source>
</reference>
<keyword evidence="1" id="KW-1133">Transmembrane helix</keyword>
<feature type="transmembrane region" description="Helical" evidence="1">
    <location>
        <begin position="208"/>
        <end position="232"/>
    </location>
</feature>
<dbReference type="EMBL" id="LT614639">
    <property type="protein sequence ID" value="SCN27792.1"/>
    <property type="molecule type" value="Genomic_DNA"/>
</dbReference>
<dbReference type="EMBL" id="LT608277">
    <property type="protein sequence ID" value="SCM18362.1"/>
    <property type="molecule type" value="Genomic_DNA"/>
</dbReference>
<gene>
    <name evidence="2" type="ORF">PBK173_000390000</name>
    <name evidence="6" type="ORF">PBNK65E_000378800</name>
    <name evidence="3" type="ORF">PBNK65NY_000378300</name>
    <name evidence="4" type="ORF">PBSP11A_000378800</name>
    <name evidence="5" type="ORF">PBSP11RLL_000378900</name>
</gene>
<dbReference type="VEuPathDB" id="PlasmoDB:PBANKA_1329000"/>
<evidence type="ECO:0000313" key="6">
    <source>
        <dbReference type="EMBL" id="SCN27792.1"/>
    </source>
</evidence>
<sequence>MIRKRKSNIEENGDIEASIEAELMEGGILFGQRSLSINKINESLNKDIENDKKEINKIKKKFENGLNPFFSAISLNNNKNNNIINNNDPINWDKLEKCESIERIHSRRSKNKKCVHILGSDKKKEKRRSSIDELRNKYDKEVKDLLQNFEFMSFSQLFKNPFDPNMSRDEKIVRIFYYSGFTFLPYIGWVLASIYGSFSKGKNNKSIISLRIISSIQTVVLGLIIIIIIVLINMSNNNMMQCELNGISFKKKLVKEGGYNIVFLGPRSTNDWMESKLAQISESLGFNVYSINYPNTKNRIIHEKHQTFLKNALECASIKHSYTILFSFQLESALKFTIPFLETNEILGFFSFWKRYPKNKSIIKKGGNENIIYFSPLEQSLYDIYTSLTFRKCQNEQNEYYNTFHIVHHSFNKYRIRCSNNLAQDYSIIANNFKFSTIGVDEKESKYEEEDFKEAVDGFYQYLLLIRSIIFEDDLEHYRNILCKSNLCEEKGSVCIL</sequence>
<dbReference type="EMBL" id="LT160033">
    <property type="protein sequence ID" value="CXI95543.1"/>
    <property type="molecule type" value="Genomic_DNA"/>
</dbReference>
<feature type="transmembrane region" description="Helical" evidence="1">
    <location>
        <begin position="175"/>
        <end position="196"/>
    </location>
</feature>
<evidence type="ECO:0000313" key="3">
    <source>
        <dbReference type="EMBL" id="SCL97164.1"/>
    </source>
</evidence>
<dbReference type="Proteomes" id="UP000220214">
    <property type="component" value="Chromosome 13"/>
</dbReference>
<dbReference type="OrthoDB" id="371117at2759"/>
<evidence type="ECO:0000313" key="10">
    <source>
        <dbReference type="Proteomes" id="UP000220214"/>
    </source>
</evidence>